<dbReference type="Gene3D" id="1.10.1280.10">
    <property type="entry name" value="Di-copper center containing domain from catechol oxidase"/>
    <property type="match status" value="1"/>
</dbReference>
<dbReference type="Pfam" id="PF00264">
    <property type="entry name" value="Tyrosinase"/>
    <property type="match status" value="1"/>
</dbReference>
<keyword evidence="3" id="KW-0732">Signal</keyword>
<dbReference type="InterPro" id="IPR008922">
    <property type="entry name" value="Di-copper_centre_dom_sf"/>
</dbReference>
<evidence type="ECO:0000256" key="1">
    <source>
        <dbReference type="ARBA" id="ARBA00022723"/>
    </source>
</evidence>
<dbReference type="PANTHER" id="PTHR11474:SF126">
    <property type="entry name" value="TYROSINASE-LIKE PROTEIN TYR-1-RELATED"/>
    <property type="match status" value="1"/>
</dbReference>
<dbReference type="AlphaFoldDB" id="A0A8H2XCD1"/>
<dbReference type="SUPFAM" id="SSF48056">
    <property type="entry name" value="Di-copper centre-containing domain"/>
    <property type="match status" value="1"/>
</dbReference>
<feature type="chain" id="PRO_5034142269" description="Tyrosinase copper-binding domain-containing protein" evidence="3">
    <location>
        <begin position="17"/>
        <end position="332"/>
    </location>
</feature>
<accession>A0A8H2XCD1</accession>
<name>A0A8H2XCD1_9AGAM</name>
<evidence type="ECO:0000256" key="3">
    <source>
        <dbReference type="SAM" id="SignalP"/>
    </source>
</evidence>
<dbReference type="PROSITE" id="PS00498">
    <property type="entry name" value="TYROSINASE_2"/>
    <property type="match status" value="1"/>
</dbReference>
<keyword evidence="2" id="KW-0186">Copper</keyword>
<evidence type="ECO:0000313" key="5">
    <source>
        <dbReference type="EMBL" id="CAE6423116.1"/>
    </source>
</evidence>
<feature type="domain" description="Tyrosinase copper-binding" evidence="4">
    <location>
        <begin position="239"/>
        <end position="250"/>
    </location>
</feature>
<dbReference type="GO" id="GO:0046872">
    <property type="term" value="F:metal ion binding"/>
    <property type="evidence" value="ECO:0007669"/>
    <property type="project" value="UniProtKB-KW"/>
</dbReference>
<dbReference type="PRINTS" id="PR00092">
    <property type="entry name" value="TYROSINASE"/>
</dbReference>
<keyword evidence="1" id="KW-0479">Metal-binding</keyword>
<comment type="caution">
    <text evidence="5">The sequence shown here is derived from an EMBL/GenBank/DDBJ whole genome shotgun (WGS) entry which is preliminary data.</text>
</comment>
<evidence type="ECO:0000259" key="4">
    <source>
        <dbReference type="PROSITE" id="PS00498"/>
    </source>
</evidence>
<sequence>MKFIAILIPLASAVLAVPSNGDKCTAPETRVEWGSLTPAQRNSYHNAIKCLQTKPSGEEGVSVYDRFAKNHVDFFSSIHYVAAFLPWHRYYSHARFGLMKDCGYDGPNTYWDWTKDVNNMASSEIFHPTKGFGGTGKRSTSNGATYTCIADGPYSSRSNFTISWPEKRCLQRNFNMQSSKGSWWRPATGPSTRHSQSQIDTINKNTKFTDFWPALEEGPHDSVHNEINSDMAASFSPDDPLFFLHHNNVDRLWALWQGRDQQRLADYAGNTMQGQALTDKSRYPTASLNDTIDIGMASLGYPTVKVRDLMDTQSSLLCYKASTTILIINTLC</sequence>
<proteinExistence type="predicted"/>
<evidence type="ECO:0000256" key="2">
    <source>
        <dbReference type="ARBA" id="ARBA00023008"/>
    </source>
</evidence>
<gene>
    <name evidence="5" type="ORF">RDB_LOCUS92894</name>
</gene>
<organism evidence="5 6">
    <name type="scientific">Rhizoctonia solani</name>
    <dbReference type="NCBI Taxonomy" id="456999"/>
    <lineage>
        <taxon>Eukaryota</taxon>
        <taxon>Fungi</taxon>
        <taxon>Dikarya</taxon>
        <taxon>Basidiomycota</taxon>
        <taxon>Agaricomycotina</taxon>
        <taxon>Agaricomycetes</taxon>
        <taxon>Cantharellales</taxon>
        <taxon>Ceratobasidiaceae</taxon>
        <taxon>Rhizoctonia</taxon>
    </lineage>
</organism>
<dbReference type="PANTHER" id="PTHR11474">
    <property type="entry name" value="TYROSINASE FAMILY MEMBER"/>
    <property type="match status" value="1"/>
</dbReference>
<reference evidence="5" key="1">
    <citation type="submission" date="2021-01" db="EMBL/GenBank/DDBJ databases">
        <authorList>
            <person name="Kaushik A."/>
        </authorList>
    </citation>
    <scope>NUCLEOTIDE SEQUENCE</scope>
    <source>
        <strain evidence="5">AG1-1C</strain>
    </source>
</reference>
<dbReference type="Proteomes" id="UP000663846">
    <property type="component" value="Unassembled WGS sequence"/>
</dbReference>
<dbReference type="InterPro" id="IPR050316">
    <property type="entry name" value="Tyrosinase/Hemocyanin"/>
</dbReference>
<evidence type="ECO:0000313" key="6">
    <source>
        <dbReference type="Proteomes" id="UP000663846"/>
    </source>
</evidence>
<dbReference type="InterPro" id="IPR002227">
    <property type="entry name" value="Tyrosinase_Cu-bd"/>
</dbReference>
<dbReference type="EMBL" id="CAJMWS010000323">
    <property type="protein sequence ID" value="CAE6423116.1"/>
    <property type="molecule type" value="Genomic_DNA"/>
</dbReference>
<protein>
    <recommendedName>
        <fullName evidence="4">Tyrosinase copper-binding domain-containing protein</fullName>
    </recommendedName>
</protein>
<feature type="signal peptide" evidence="3">
    <location>
        <begin position="1"/>
        <end position="16"/>
    </location>
</feature>
<dbReference type="GO" id="GO:0016491">
    <property type="term" value="F:oxidoreductase activity"/>
    <property type="evidence" value="ECO:0007669"/>
    <property type="project" value="InterPro"/>
</dbReference>